<proteinExistence type="predicted"/>
<dbReference type="AlphaFoldDB" id="A0A9D3X2P0"/>
<evidence type="ECO:0000313" key="2">
    <source>
        <dbReference type="Proteomes" id="UP000827986"/>
    </source>
</evidence>
<dbReference type="Proteomes" id="UP000827986">
    <property type="component" value="Unassembled WGS sequence"/>
</dbReference>
<gene>
    <name evidence="1" type="ORF">KIL84_007250</name>
</gene>
<reference evidence="1" key="1">
    <citation type="submission" date="2021-09" db="EMBL/GenBank/DDBJ databases">
        <title>The genome of Mauremys mutica provides insights into the evolution of semi-aquatic lifestyle.</title>
        <authorList>
            <person name="Gong S."/>
            <person name="Gao Y."/>
        </authorList>
    </citation>
    <scope>NUCLEOTIDE SEQUENCE</scope>
    <source>
        <strain evidence="1">MM-2020</strain>
        <tissue evidence="1">Muscle</tissue>
    </source>
</reference>
<comment type="caution">
    <text evidence="1">The sequence shown here is derived from an EMBL/GenBank/DDBJ whole genome shotgun (WGS) entry which is preliminary data.</text>
</comment>
<accession>A0A9D3X2P0</accession>
<dbReference type="EMBL" id="JAHDVG010000483">
    <property type="protein sequence ID" value="KAH1171632.1"/>
    <property type="molecule type" value="Genomic_DNA"/>
</dbReference>
<name>A0A9D3X2P0_9SAUR</name>
<keyword evidence="2" id="KW-1185">Reference proteome</keyword>
<sequence>MQLVRSRNIQVVVVDRDVEGSAPAGTSNVAAGPNVATDVKPLETANMADNAKPLDQSKAAASEPWRHLISNSTRQLGTRHSTVGAAGPEGAVILEYANCNPQVVL</sequence>
<organism evidence="1 2">
    <name type="scientific">Mauremys mutica</name>
    <name type="common">yellowpond turtle</name>
    <dbReference type="NCBI Taxonomy" id="74926"/>
    <lineage>
        <taxon>Eukaryota</taxon>
        <taxon>Metazoa</taxon>
        <taxon>Chordata</taxon>
        <taxon>Craniata</taxon>
        <taxon>Vertebrata</taxon>
        <taxon>Euteleostomi</taxon>
        <taxon>Archelosauria</taxon>
        <taxon>Testudinata</taxon>
        <taxon>Testudines</taxon>
        <taxon>Cryptodira</taxon>
        <taxon>Durocryptodira</taxon>
        <taxon>Testudinoidea</taxon>
        <taxon>Geoemydidae</taxon>
        <taxon>Geoemydinae</taxon>
        <taxon>Mauremys</taxon>
    </lineage>
</organism>
<protein>
    <submittedName>
        <fullName evidence="1">Uncharacterized protein</fullName>
    </submittedName>
</protein>
<evidence type="ECO:0000313" key="1">
    <source>
        <dbReference type="EMBL" id="KAH1171632.1"/>
    </source>
</evidence>